<keyword evidence="6 8" id="KW-0408">Iron</keyword>
<dbReference type="GO" id="GO:0004497">
    <property type="term" value="F:monooxygenase activity"/>
    <property type="evidence" value="ECO:0007669"/>
    <property type="project" value="UniProtKB-KW"/>
</dbReference>
<dbReference type="PANTHER" id="PTHR24286:SF24">
    <property type="entry name" value="LANOSTEROL 14-ALPHA DEMETHYLASE"/>
    <property type="match status" value="1"/>
</dbReference>
<accession>A0A927GVH3</accession>
<comment type="similarity">
    <text evidence="2 9">Belongs to the cytochrome P450 family.</text>
</comment>
<feature type="binding site" description="axial binding residue" evidence="8">
    <location>
        <position position="407"/>
    </location>
    <ligand>
        <name>heme</name>
        <dbReference type="ChEBI" id="CHEBI:30413"/>
    </ligand>
    <ligandPart>
        <name>Fe</name>
        <dbReference type="ChEBI" id="CHEBI:18248"/>
    </ligandPart>
</feature>
<evidence type="ECO:0000256" key="8">
    <source>
        <dbReference type="PIRSR" id="PIRSR602403-1"/>
    </source>
</evidence>
<keyword evidence="3 8" id="KW-0349">Heme</keyword>
<keyword evidence="11" id="KW-1185">Reference proteome</keyword>
<evidence type="ECO:0000256" key="6">
    <source>
        <dbReference type="ARBA" id="ARBA00023004"/>
    </source>
</evidence>
<name>A0A927GVH3_9GAMM</name>
<dbReference type="Pfam" id="PF00067">
    <property type="entry name" value="p450"/>
    <property type="match status" value="1"/>
</dbReference>
<proteinExistence type="inferred from homology"/>
<comment type="cofactor">
    <cofactor evidence="1 8">
        <name>heme</name>
        <dbReference type="ChEBI" id="CHEBI:30413"/>
    </cofactor>
</comment>
<dbReference type="GO" id="GO:0005506">
    <property type="term" value="F:iron ion binding"/>
    <property type="evidence" value="ECO:0007669"/>
    <property type="project" value="InterPro"/>
</dbReference>
<dbReference type="GO" id="GO:0016125">
    <property type="term" value="P:sterol metabolic process"/>
    <property type="evidence" value="ECO:0007669"/>
    <property type="project" value="TreeGrafter"/>
</dbReference>
<evidence type="ECO:0000256" key="2">
    <source>
        <dbReference type="ARBA" id="ARBA00010617"/>
    </source>
</evidence>
<evidence type="ECO:0000313" key="11">
    <source>
        <dbReference type="Proteomes" id="UP000610558"/>
    </source>
</evidence>
<evidence type="ECO:0000313" key="10">
    <source>
        <dbReference type="EMBL" id="MBD2858078.1"/>
    </source>
</evidence>
<evidence type="ECO:0000256" key="5">
    <source>
        <dbReference type="ARBA" id="ARBA00023002"/>
    </source>
</evidence>
<reference evidence="10" key="1">
    <citation type="submission" date="2020-09" db="EMBL/GenBank/DDBJ databases">
        <authorList>
            <person name="Yoon J.-W."/>
        </authorList>
    </citation>
    <scope>NUCLEOTIDE SEQUENCE</scope>
    <source>
        <strain evidence="10">KMU-158</strain>
    </source>
</reference>
<evidence type="ECO:0000256" key="4">
    <source>
        <dbReference type="ARBA" id="ARBA00022723"/>
    </source>
</evidence>
<dbReference type="PRINTS" id="PR00385">
    <property type="entry name" value="P450"/>
</dbReference>
<dbReference type="CDD" id="cd11045">
    <property type="entry name" value="CYP136-like"/>
    <property type="match status" value="1"/>
</dbReference>
<dbReference type="PROSITE" id="PS00086">
    <property type="entry name" value="CYTOCHROME_P450"/>
    <property type="match status" value="1"/>
</dbReference>
<dbReference type="GO" id="GO:0020037">
    <property type="term" value="F:heme binding"/>
    <property type="evidence" value="ECO:0007669"/>
    <property type="project" value="InterPro"/>
</dbReference>
<gene>
    <name evidence="10" type="ORF">IB286_03590</name>
</gene>
<keyword evidence="4 8" id="KW-0479">Metal-binding</keyword>
<comment type="caution">
    <text evidence="10">The sequence shown here is derived from an EMBL/GenBank/DDBJ whole genome shotgun (WGS) entry which is preliminary data.</text>
</comment>
<dbReference type="InterPro" id="IPR036396">
    <property type="entry name" value="Cyt_P450_sf"/>
</dbReference>
<dbReference type="AlphaFoldDB" id="A0A927GVH3"/>
<evidence type="ECO:0000256" key="3">
    <source>
        <dbReference type="ARBA" id="ARBA00022617"/>
    </source>
</evidence>
<keyword evidence="5 9" id="KW-0560">Oxidoreductase</keyword>
<keyword evidence="7 9" id="KW-0503">Monooxygenase</keyword>
<organism evidence="10 11">
    <name type="scientific">Spongiibacter pelagi</name>
    <dbReference type="NCBI Taxonomy" id="2760804"/>
    <lineage>
        <taxon>Bacteria</taxon>
        <taxon>Pseudomonadati</taxon>
        <taxon>Pseudomonadota</taxon>
        <taxon>Gammaproteobacteria</taxon>
        <taxon>Cellvibrionales</taxon>
        <taxon>Spongiibacteraceae</taxon>
        <taxon>Spongiibacter</taxon>
    </lineage>
</organism>
<dbReference type="InterPro" id="IPR002403">
    <property type="entry name" value="Cyt_P450_E_grp-IV"/>
</dbReference>
<dbReference type="GO" id="GO:0016705">
    <property type="term" value="F:oxidoreductase activity, acting on paired donors, with incorporation or reduction of molecular oxygen"/>
    <property type="evidence" value="ECO:0007669"/>
    <property type="project" value="InterPro"/>
</dbReference>
<evidence type="ECO:0000256" key="1">
    <source>
        <dbReference type="ARBA" id="ARBA00001971"/>
    </source>
</evidence>
<dbReference type="Proteomes" id="UP000610558">
    <property type="component" value="Unassembled WGS sequence"/>
</dbReference>
<protein>
    <submittedName>
        <fullName evidence="10">Cytochrome P450</fullName>
    </submittedName>
</protein>
<evidence type="ECO:0000256" key="9">
    <source>
        <dbReference type="RuleBase" id="RU000461"/>
    </source>
</evidence>
<dbReference type="PRINTS" id="PR00465">
    <property type="entry name" value="EP450IV"/>
</dbReference>
<dbReference type="SUPFAM" id="SSF48264">
    <property type="entry name" value="Cytochrome P450"/>
    <property type="match status" value="1"/>
</dbReference>
<dbReference type="PANTHER" id="PTHR24286">
    <property type="entry name" value="CYTOCHROME P450 26"/>
    <property type="match status" value="1"/>
</dbReference>
<dbReference type="InterPro" id="IPR001128">
    <property type="entry name" value="Cyt_P450"/>
</dbReference>
<dbReference type="EMBL" id="JACXLD010000001">
    <property type="protein sequence ID" value="MBD2858078.1"/>
    <property type="molecule type" value="Genomic_DNA"/>
</dbReference>
<evidence type="ECO:0000256" key="7">
    <source>
        <dbReference type="ARBA" id="ARBA00023033"/>
    </source>
</evidence>
<dbReference type="Gene3D" id="1.10.630.10">
    <property type="entry name" value="Cytochrome P450"/>
    <property type="match status" value="1"/>
</dbReference>
<dbReference type="InterPro" id="IPR017972">
    <property type="entry name" value="Cyt_P450_CS"/>
</dbReference>
<sequence>METKMTAEQSLHLGLPKAPVGKASLEHIPGDTGQLPILGDTVPFLKDYLTLVQKKAKQHGKLFRSNALLQTTLAALGPEYNEIVLKNSDKAFSNKLAWDPLLDHLFPNGLMLRDFDEHKFHRKILQAAFKKESLIGYIDVMLPRLQQGVADFPKDKVFGFKDEIKSLLLDVAAQVFMGVEMGADADKINKGFLHCMEASLAVVKLPIPGTMWYRGLQGRKTLVEFAESQIAEKRKVESADFFSQFCHARDEDGNYLSDEDVRDHIIFLLFAAHDTTTSTLCSMVYALAKNPEWQDILHEEYKALSKDAPDFNDLNTFDKTSLAFQEALRMYPPVPVIPRRVTKDIEMGGFKIPRNTAIGISPLYTHYMEEYWTEPTKFDPDRFSPERAEHKKHFYQWLPFGGGSHKCLGLNFAEIQVKLFLFALLRDYRIEVKPGYNMKYNAVPISFPTDGLPIVLKKRD</sequence>